<reference evidence="3 4" key="1">
    <citation type="submission" date="2013-05" db="EMBL/GenBank/DDBJ databases">
        <title>Drechslerella stenobrocha genome reveals carnivorous origination and mechanical trapping mechanism of predatory fungi.</title>
        <authorList>
            <person name="Liu X."/>
            <person name="Zhang W."/>
            <person name="Liu K."/>
        </authorList>
    </citation>
    <scope>NUCLEOTIDE SEQUENCE [LARGE SCALE GENOMIC DNA]</scope>
    <source>
        <strain evidence="3 4">248</strain>
    </source>
</reference>
<proteinExistence type="predicted"/>
<evidence type="ECO:0000313" key="4">
    <source>
        <dbReference type="Proteomes" id="UP000024837"/>
    </source>
</evidence>
<name>W7HY33_9PEZI</name>
<accession>W7HY33</accession>
<evidence type="ECO:0000256" key="1">
    <source>
        <dbReference type="SAM" id="MobiDB-lite"/>
    </source>
</evidence>
<feature type="compositionally biased region" description="Acidic residues" evidence="1">
    <location>
        <begin position="10"/>
        <end position="24"/>
    </location>
</feature>
<feature type="region of interest" description="Disordered" evidence="1">
    <location>
        <begin position="73"/>
        <end position="94"/>
    </location>
</feature>
<dbReference type="Pfam" id="PF08699">
    <property type="entry name" value="ArgoL1"/>
    <property type="match status" value="1"/>
</dbReference>
<dbReference type="Proteomes" id="UP000024837">
    <property type="component" value="Unassembled WGS sequence"/>
</dbReference>
<feature type="compositionally biased region" description="Pro residues" evidence="1">
    <location>
        <begin position="39"/>
        <end position="49"/>
    </location>
</feature>
<evidence type="ECO:0000313" key="3">
    <source>
        <dbReference type="EMBL" id="EWC44848.1"/>
    </source>
</evidence>
<evidence type="ECO:0000259" key="2">
    <source>
        <dbReference type="Pfam" id="PF08699"/>
    </source>
</evidence>
<feature type="region of interest" description="Disordered" evidence="1">
    <location>
        <begin position="1"/>
        <end position="57"/>
    </location>
</feature>
<feature type="domain" description="Argonaute linker 1" evidence="2">
    <location>
        <begin position="286"/>
        <end position="322"/>
    </location>
</feature>
<gene>
    <name evidence="3" type="ORF">DRE_00907</name>
</gene>
<dbReference type="AlphaFoldDB" id="W7HY33"/>
<dbReference type="EMBL" id="KI966433">
    <property type="protein sequence ID" value="EWC44848.1"/>
    <property type="molecule type" value="Genomic_DNA"/>
</dbReference>
<keyword evidence="4" id="KW-1185">Reference proteome</keyword>
<dbReference type="OrthoDB" id="10252740at2759"/>
<organism evidence="3 4">
    <name type="scientific">Drechslerella stenobrocha 248</name>
    <dbReference type="NCBI Taxonomy" id="1043628"/>
    <lineage>
        <taxon>Eukaryota</taxon>
        <taxon>Fungi</taxon>
        <taxon>Dikarya</taxon>
        <taxon>Ascomycota</taxon>
        <taxon>Pezizomycotina</taxon>
        <taxon>Orbiliomycetes</taxon>
        <taxon>Orbiliales</taxon>
        <taxon>Orbiliaceae</taxon>
        <taxon>Drechslerella</taxon>
    </lineage>
</organism>
<dbReference type="InterPro" id="IPR014811">
    <property type="entry name" value="ArgoL1"/>
</dbReference>
<dbReference type="HOGENOM" id="CLU_754444_0_0_1"/>
<sequence length="367" mass="39642">MEAAAKAGGEEDLGLEEEEEEAEGGQEVGESPAPRAENPAPPTTNPDIPPTELGSEDLGAEGAMRAYKLQLSTPQQFAASRPPPAPGHVQRQQRSSGTVQYVLTNYFEFQFSEENKTKILKYTLDVQPPTQNKDVIDAFIVQNFDSNEIPGIVPDYAGHVYIPGSRGALEDEAFQLKNDAGVDIFTFTIPRSSEEVLDLATYYEYIQGRSYPSLGDASGPGDDDSESSVIPNDCASIIQALNAIILRYSRIKHGPAIIHEKGNSMFLAATNDPPDSSIGKLDISGLDFGYGLQILTGFRASVRPGAQKLLANVSKTTNVFYKEAPLLEIVPLACGMSQAMQLNSSLRGTSGCAMFQTTYPYSNLGQF</sequence>
<protein>
    <recommendedName>
        <fullName evidence="2">Argonaute linker 1 domain-containing protein</fullName>
    </recommendedName>
</protein>